<feature type="transmembrane region" description="Helical" evidence="1">
    <location>
        <begin position="109"/>
        <end position="127"/>
    </location>
</feature>
<feature type="transmembrane region" description="Helical" evidence="1">
    <location>
        <begin position="7"/>
        <end position="32"/>
    </location>
</feature>
<protein>
    <submittedName>
        <fullName evidence="2">Uncharacterized protein</fullName>
    </submittedName>
</protein>
<dbReference type="AlphaFoldDB" id="A0A5C6VKV7"/>
<dbReference type="EMBL" id="VORB01000001">
    <property type="protein sequence ID" value="TXC85411.1"/>
    <property type="molecule type" value="Genomic_DNA"/>
</dbReference>
<name>A0A5C6VKV7_9FLAO</name>
<evidence type="ECO:0000313" key="3">
    <source>
        <dbReference type="Proteomes" id="UP000321168"/>
    </source>
</evidence>
<organism evidence="2 3">
    <name type="scientific">Luteibaculum oceani</name>
    <dbReference type="NCBI Taxonomy" id="1294296"/>
    <lineage>
        <taxon>Bacteria</taxon>
        <taxon>Pseudomonadati</taxon>
        <taxon>Bacteroidota</taxon>
        <taxon>Flavobacteriia</taxon>
        <taxon>Flavobacteriales</taxon>
        <taxon>Luteibaculaceae</taxon>
        <taxon>Luteibaculum</taxon>
    </lineage>
</organism>
<comment type="caution">
    <text evidence="2">The sequence shown here is derived from an EMBL/GenBank/DDBJ whole genome shotgun (WGS) entry which is preliminary data.</text>
</comment>
<keyword evidence="3" id="KW-1185">Reference proteome</keyword>
<keyword evidence="1" id="KW-0472">Membrane</keyword>
<sequence>MKIVKIIAAVIAGFIVGSIVNGGLIMLGSQIIPPPLGVDPMDSESIIHNIGLFKPKHFLFPFLAHALGTLVGAFIALLIAKQHIAAWILGGLFLLAGIANVFMIPGPTWFAILDVALAYLPMAWLAIRLRNK</sequence>
<accession>A0A5C6VKV7</accession>
<feature type="transmembrane region" description="Helical" evidence="1">
    <location>
        <begin position="84"/>
        <end position="103"/>
    </location>
</feature>
<gene>
    <name evidence="2" type="ORF">FRX97_01940</name>
</gene>
<proteinExistence type="predicted"/>
<keyword evidence="1" id="KW-0812">Transmembrane</keyword>
<reference evidence="2 3" key="1">
    <citation type="submission" date="2019-08" db="EMBL/GenBank/DDBJ databases">
        <title>Genome of Luteibaculum oceani JCM 18817.</title>
        <authorList>
            <person name="Bowman J.P."/>
        </authorList>
    </citation>
    <scope>NUCLEOTIDE SEQUENCE [LARGE SCALE GENOMIC DNA]</scope>
    <source>
        <strain evidence="2 3">JCM 18817</strain>
    </source>
</reference>
<keyword evidence="1" id="KW-1133">Transmembrane helix</keyword>
<evidence type="ECO:0000256" key="1">
    <source>
        <dbReference type="SAM" id="Phobius"/>
    </source>
</evidence>
<dbReference type="Proteomes" id="UP000321168">
    <property type="component" value="Unassembled WGS sequence"/>
</dbReference>
<dbReference type="RefSeq" id="WP_147012822.1">
    <property type="nucleotide sequence ID" value="NZ_VORB01000001.1"/>
</dbReference>
<evidence type="ECO:0000313" key="2">
    <source>
        <dbReference type="EMBL" id="TXC85411.1"/>
    </source>
</evidence>
<dbReference type="OrthoDB" id="6025129at2"/>
<feature type="transmembrane region" description="Helical" evidence="1">
    <location>
        <begin position="58"/>
        <end position="79"/>
    </location>
</feature>